<evidence type="ECO:0000313" key="4">
    <source>
        <dbReference type="Proteomes" id="UP001054252"/>
    </source>
</evidence>
<keyword evidence="1" id="KW-0611">Plant defense</keyword>
<dbReference type="Gene3D" id="3.80.10.10">
    <property type="entry name" value="Ribonuclease Inhibitor"/>
    <property type="match status" value="2"/>
</dbReference>
<protein>
    <recommendedName>
        <fullName evidence="2">Disease resistance protein At4g27190-like leucine-rich repeats domain-containing protein</fullName>
    </recommendedName>
</protein>
<dbReference type="InterPro" id="IPR050905">
    <property type="entry name" value="Plant_NBS-LRR"/>
</dbReference>
<dbReference type="InterPro" id="IPR057135">
    <property type="entry name" value="At4g27190-like_LRR"/>
</dbReference>
<dbReference type="PANTHER" id="PTHR33463:SF167">
    <property type="entry name" value="PUTATIVE-RELATED"/>
    <property type="match status" value="1"/>
</dbReference>
<dbReference type="PANTHER" id="PTHR33463">
    <property type="entry name" value="NB-ARC DOMAIN-CONTAINING PROTEIN-RELATED"/>
    <property type="match status" value="1"/>
</dbReference>
<accession>A0AAV5MEM8</accession>
<dbReference type="EMBL" id="BPVZ01000254">
    <property type="protein sequence ID" value="GKV48355.1"/>
    <property type="molecule type" value="Genomic_DNA"/>
</dbReference>
<feature type="domain" description="Disease resistance protein At4g27190-like leucine-rich repeats" evidence="2">
    <location>
        <begin position="28"/>
        <end position="79"/>
    </location>
</feature>
<proteinExistence type="predicted"/>
<sequence>MGEMLGRILRVGKFEISESELLDEAILEIWNSRNSREILPFRKLKSLEVSDYSNWRYLLTPSMALDLANLQDLKVSNCATLEHVIKGDGADGLFPKLNSIHLESCSNLTSFYEGSSMLKLPSLKEITVNNCAAMVTFAYCSSREQDIVSTADGGGSEERHDIAIQPFFNNKLEVLNLEMLRLLGNINIQQIWHNRVPEMSSFVLNLIEMMEGVIVTEEGFAEEETTQKIFFPNLQVLFLVDLPKLKRFCSGNYIAFPCLTGIIINQCPLLKAFTSSPVIGDIAVSIEKAEKTSTLPLFDAKVAVPVLKTLAISSMEGLHKIWHNQLDAESFCKLKSLCVIGCETLESIFPFSIQERLQRLEELLIIGCDSLEVIFEAQGPVASYSQPLVASQPTSVETETKLVLPKLTELRLEMLPKLKGFCHSKHITECPSLMKLAVVGFQQLEIFALEFPSFQNTTSDEQLETRVQQSLFWINKTTFPNLEELELGMIGSQIWHGQYAGDFFPKLKKLELNNLDEQSVVPPFFFRSLPTIENLAVRYASLDEIIQCEGSGGEGRPAGALTQLREFLVPSIISLTNLQALEVSRCHGLISLMRYSTAKSLVQLTRMSISDCDVIGEIVACIADEVKDGIVFRQLKYLQLKGLPKLATFCSVECDFEFPSLEDIIVMDCPNMQFFSKGELLTPKLQKVKLTEEDDEGRWEGDLNATLQQLKKSIDGSNED</sequence>
<reference evidence="3 4" key="1">
    <citation type="journal article" date="2021" name="Commun. Biol.">
        <title>The genome of Shorea leprosula (Dipterocarpaceae) highlights the ecological relevance of drought in aseasonal tropical rainforests.</title>
        <authorList>
            <person name="Ng K.K.S."/>
            <person name="Kobayashi M.J."/>
            <person name="Fawcett J.A."/>
            <person name="Hatakeyama M."/>
            <person name="Paape T."/>
            <person name="Ng C.H."/>
            <person name="Ang C.C."/>
            <person name="Tnah L.H."/>
            <person name="Lee C.T."/>
            <person name="Nishiyama T."/>
            <person name="Sese J."/>
            <person name="O'Brien M.J."/>
            <person name="Copetti D."/>
            <person name="Mohd Noor M.I."/>
            <person name="Ong R.C."/>
            <person name="Putra M."/>
            <person name="Sireger I.Z."/>
            <person name="Indrioko S."/>
            <person name="Kosugi Y."/>
            <person name="Izuno A."/>
            <person name="Isagi Y."/>
            <person name="Lee S.L."/>
            <person name="Shimizu K.K."/>
        </authorList>
    </citation>
    <scope>NUCLEOTIDE SEQUENCE [LARGE SCALE GENOMIC DNA]</scope>
    <source>
        <strain evidence="3">214</strain>
    </source>
</reference>
<comment type="caution">
    <text evidence="3">The sequence shown here is derived from an EMBL/GenBank/DDBJ whole genome shotgun (WGS) entry which is preliminary data.</text>
</comment>
<evidence type="ECO:0000259" key="2">
    <source>
        <dbReference type="Pfam" id="PF23247"/>
    </source>
</evidence>
<dbReference type="SUPFAM" id="SSF52047">
    <property type="entry name" value="RNI-like"/>
    <property type="match status" value="3"/>
</dbReference>
<name>A0AAV5MEM8_9ROSI</name>
<dbReference type="InterPro" id="IPR032675">
    <property type="entry name" value="LRR_dom_sf"/>
</dbReference>
<evidence type="ECO:0000256" key="1">
    <source>
        <dbReference type="ARBA" id="ARBA00022821"/>
    </source>
</evidence>
<dbReference type="AlphaFoldDB" id="A0AAV5MEM8"/>
<feature type="domain" description="Disease resistance protein At4g27190-like leucine-rich repeats" evidence="2">
    <location>
        <begin position="308"/>
        <end position="445"/>
    </location>
</feature>
<gene>
    <name evidence="3" type="ORF">SLEP1_g55178</name>
</gene>
<keyword evidence="4" id="KW-1185">Reference proteome</keyword>
<feature type="domain" description="Disease resistance protein At4g27190-like leucine-rich repeats" evidence="2">
    <location>
        <begin position="484"/>
        <end position="613"/>
    </location>
</feature>
<dbReference type="Proteomes" id="UP001054252">
    <property type="component" value="Unassembled WGS sequence"/>
</dbReference>
<evidence type="ECO:0000313" key="3">
    <source>
        <dbReference type="EMBL" id="GKV48355.1"/>
    </source>
</evidence>
<dbReference type="Pfam" id="PF23247">
    <property type="entry name" value="LRR_RPS2"/>
    <property type="match status" value="3"/>
</dbReference>
<organism evidence="3 4">
    <name type="scientific">Rubroshorea leprosula</name>
    <dbReference type="NCBI Taxonomy" id="152421"/>
    <lineage>
        <taxon>Eukaryota</taxon>
        <taxon>Viridiplantae</taxon>
        <taxon>Streptophyta</taxon>
        <taxon>Embryophyta</taxon>
        <taxon>Tracheophyta</taxon>
        <taxon>Spermatophyta</taxon>
        <taxon>Magnoliopsida</taxon>
        <taxon>eudicotyledons</taxon>
        <taxon>Gunneridae</taxon>
        <taxon>Pentapetalae</taxon>
        <taxon>rosids</taxon>
        <taxon>malvids</taxon>
        <taxon>Malvales</taxon>
        <taxon>Dipterocarpaceae</taxon>
        <taxon>Rubroshorea</taxon>
    </lineage>
</organism>